<evidence type="ECO:0000256" key="2">
    <source>
        <dbReference type="ARBA" id="ARBA00022737"/>
    </source>
</evidence>
<feature type="repeat" description="PPR" evidence="3">
    <location>
        <begin position="93"/>
        <end position="127"/>
    </location>
</feature>
<name>A0A0B0P4V8_GOSAR</name>
<accession>A0A0B0P4V8</accession>
<dbReference type="Pfam" id="PF13041">
    <property type="entry name" value="PPR_2"/>
    <property type="match status" value="1"/>
</dbReference>
<dbReference type="InterPro" id="IPR002885">
    <property type="entry name" value="PPR_rpt"/>
</dbReference>
<evidence type="ECO:0000313" key="4">
    <source>
        <dbReference type="EMBL" id="KHG18386.1"/>
    </source>
</evidence>
<dbReference type="Proteomes" id="UP000032142">
    <property type="component" value="Unassembled WGS sequence"/>
</dbReference>
<evidence type="ECO:0000256" key="1">
    <source>
        <dbReference type="ARBA" id="ARBA00007626"/>
    </source>
</evidence>
<proteinExistence type="inferred from homology"/>
<dbReference type="Pfam" id="PF01535">
    <property type="entry name" value="PPR"/>
    <property type="match status" value="1"/>
</dbReference>
<dbReference type="InterPro" id="IPR011990">
    <property type="entry name" value="TPR-like_helical_dom_sf"/>
</dbReference>
<dbReference type="Gene3D" id="1.25.40.10">
    <property type="entry name" value="Tetratricopeptide repeat domain"/>
    <property type="match status" value="2"/>
</dbReference>
<evidence type="ECO:0000256" key="3">
    <source>
        <dbReference type="PROSITE-ProRule" id="PRU00708"/>
    </source>
</evidence>
<sequence length="152" mass="17684">MFPTILNYNGGCSVMLSQSKNACWQELVEMYTRMKRFGPPPVASTFNTLLNGMLLLGNLLDGLLIFELMLREGLQDNVFQWLDFMQSNGCKPNVIMYTIIVKFLFDNGKFEEAMDFVNKMEREGCNLDLFTYNVILRELFHRDRLDDISELI</sequence>
<dbReference type="NCBIfam" id="TIGR00756">
    <property type="entry name" value="PPR"/>
    <property type="match status" value="2"/>
</dbReference>
<gene>
    <name evidence="4" type="ORF">F383_07245</name>
</gene>
<comment type="similarity">
    <text evidence="1">Belongs to the PPR family. P subfamily.</text>
</comment>
<reference evidence="5" key="1">
    <citation type="submission" date="2014-09" db="EMBL/GenBank/DDBJ databases">
        <authorList>
            <person name="Mudge J."/>
            <person name="Ramaraj T."/>
            <person name="Lindquist I.E."/>
            <person name="Bharti A.K."/>
            <person name="Sundararajan A."/>
            <person name="Cameron C.T."/>
            <person name="Woodward J.E."/>
            <person name="May G.D."/>
            <person name="Brubaker C."/>
            <person name="Broadhvest J."/>
            <person name="Wilkins T.A."/>
        </authorList>
    </citation>
    <scope>NUCLEOTIDE SEQUENCE</scope>
    <source>
        <strain evidence="5">cv. AKA8401</strain>
    </source>
</reference>
<dbReference type="PANTHER" id="PTHR47941">
    <property type="entry name" value="PENTATRICOPEPTIDE REPEAT-CONTAINING PROTEIN 3, MITOCHONDRIAL"/>
    <property type="match status" value="1"/>
</dbReference>
<evidence type="ECO:0000313" key="5">
    <source>
        <dbReference type="Proteomes" id="UP000032142"/>
    </source>
</evidence>
<protein>
    <submittedName>
        <fullName evidence="4">Uncharacterized protein</fullName>
    </submittedName>
</protein>
<keyword evidence="5" id="KW-1185">Reference proteome</keyword>
<dbReference type="PROSITE" id="PS51375">
    <property type="entry name" value="PPR"/>
    <property type="match status" value="1"/>
</dbReference>
<dbReference type="EMBL" id="KN410498">
    <property type="protein sequence ID" value="KHG18386.1"/>
    <property type="molecule type" value="Genomic_DNA"/>
</dbReference>
<keyword evidence="2" id="KW-0677">Repeat</keyword>
<dbReference type="AlphaFoldDB" id="A0A0B0P4V8"/>
<organism evidence="4 5">
    <name type="scientific">Gossypium arboreum</name>
    <name type="common">Tree cotton</name>
    <name type="synonym">Gossypium nanking</name>
    <dbReference type="NCBI Taxonomy" id="29729"/>
    <lineage>
        <taxon>Eukaryota</taxon>
        <taxon>Viridiplantae</taxon>
        <taxon>Streptophyta</taxon>
        <taxon>Embryophyta</taxon>
        <taxon>Tracheophyta</taxon>
        <taxon>Spermatophyta</taxon>
        <taxon>Magnoliopsida</taxon>
        <taxon>eudicotyledons</taxon>
        <taxon>Gunneridae</taxon>
        <taxon>Pentapetalae</taxon>
        <taxon>rosids</taxon>
        <taxon>malvids</taxon>
        <taxon>Malvales</taxon>
        <taxon>Malvaceae</taxon>
        <taxon>Malvoideae</taxon>
        <taxon>Gossypium</taxon>
    </lineage>
</organism>